<dbReference type="EMBL" id="JACVVK020000131">
    <property type="protein sequence ID" value="KAK7490056.1"/>
    <property type="molecule type" value="Genomic_DNA"/>
</dbReference>
<feature type="signal peptide" evidence="1">
    <location>
        <begin position="1"/>
        <end position="23"/>
    </location>
</feature>
<dbReference type="SMART" id="SM00034">
    <property type="entry name" value="CLECT"/>
    <property type="match status" value="1"/>
</dbReference>
<dbReference type="PROSITE" id="PS50041">
    <property type="entry name" value="C_TYPE_LECTIN_2"/>
    <property type="match status" value="1"/>
</dbReference>
<keyword evidence="1" id="KW-0732">Signal</keyword>
<keyword evidence="4" id="KW-1185">Reference proteome</keyword>
<evidence type="ECO:0000256" key="1">
    <source>
        <dbReference type="SAM" id="SignalP"/>
    </source>
</evidence>
<organism evidence="3 4">
    <name type="scientific">Batillaria attramentaria</name>
    <dbReference type="NCBI Taxonomy" id="370345"/>
    <lineage>
        <taxon>Eukaryota</taxon>
        <taxon>Metazoa</taxon>
        <taxon>Spiralia</taxon>
        <taxon>Lophotrochozoa</taxon>
        <taxon>Mollusca</taxon>
        <taxon>Gastropoda</taxon>
        <taxon>Caenogastropoda</taxon>
        <taxon>Sorbeoconcha</taxon>
        <taxon>Cerithioidea</taxon>
        <taxon>Batillariidae</taxon>
        <taxon>Batillaria</taxon>
    </lineage>
</organism>
<comment type="caution">
    <text evidence="3">The sequence shown here is derived from an EMBL/GenBank/DDBJ whole genome shotgun (WGS) entry which is preliminary data.</text>
</comment>
<sequence>MLGNRSLWILVYSTFLTLTATTAMDLSGFKWIRIQDSDQMVQSANRTFPAVSLLVCATSCGQMQPSSCPSFSYDFEQRMCYLGPTLSTGTSSEVHFREVIESVPAGFSAGGIPSDYTVMADGVTHIKVHKENPLKPWTEAQDICNSEGAHLVRMKTTTKKNNLNQALSDMGMFMIVYSTYTGAAGQEYWVDSTFTEGENIYRWGDGDPVDSSLFANGEPNGLTAQHCLRVFWDLQLADDDCGNAHRFVCEIP</sequence>
<feature type="chain" id="PRO_5044844434" description="C-type lectin domain-containing protein" evidence="1">
    <location>
        <begin position="24"/>
        <end position="252"/>
    </location>
</feature>
<dbReference type="PANTHER" id="PTHR22801">
    <property type="entry name" value="LITHOSTATHINE"/>
    <property type="match status" value="1"/>
</dbReference>
<dbReference type="InterPro" id="IPR016186">
    <property type="entry name" value="C-type_lectin-like/link_sf"/>
</dbReference>
<proteinExistence type="predicted"/>
<dbReference type="SUPFAM" id="SSF57414">
    <property type="entry name" value="Hairpin loop containing domain-like"/>
    <property type="match status" value="1"/>
</dbReference>
<dbReference type="InterPro" id="IPR050801">
    <property type="entry name" value="Ca-Dep_Lectins_ImmuneDev"/>
</dbReference>
<evidence type="ECO:0000259" key="2">
    <source>
        <dbReference type="PROSITE" id="PS50041"/>
    </source>
</evidence>
<gene>
    <name evidence="3" type="ORF">BaRGS_00018756</name>
</gene>
<evidence type="ECO:0000313" key="4">
    <source>
        <dbReference type="Proteomes" id="UP001519460"/>
    </source>
</evidence>
<dbReference type="InterPro" id="IPR001304">
    <property type="entry name" value="C-type_lectin-like"/>
</dbReference>
<dbReference type="InterPro" id="IPR016187">
    <property type="entry name" value="CTDL_fold"/>
</dbReference>
<evidence type="ECO:0000313" key="3">
    <source>
        <dbReference type="EMBL" id="KAK7490056.1"/>
    </source>
</evidence>
<accession>A0ABD0KSN2</accession>
<dbReference type="Pfam" id="PF00059">
    <property type="entry name" value="Lectin_C"/>
    <property type="match status" value="1"/>
</dbReference>
<dbReference type="Gene3D" id="3.50.4.10">
    <property type="entry name" value="Hepatocyte Growth Factor"/>
    <property type="match status" value="1"/>
</dbReference>
<reference evidence="3 4" key="1">
    <citation type="journal article" date="2023" name="Sci. Data">
        <title>Genome assembly of the Korean intertidal mud-creeper Batillaria attramentaria.</title>
        <authorList>
            <person name="Patra A.K."/>
            <person name="Ho P.T."/>
            <person name="Jun S."/>
            <person name="Lee S.J."/>
            <person name="Kim Y."/>
            <person name="Won Y.J."/>
        </authorList>
    </citation>
    <scope>NUCLEOTIDE SEQUENCE [LARGE SCALE GENOMIC DNA]</scope>
    <source>
        <strain evidence="3">Wonlab-2016</strain>
    </source>
</reference>
<dbReference type="Proteomes" id="UP001519460">
    <property type="component" value="Unassembled WGS sequence"/>
</dbReference>
<dbReference type="AlphaFoldDB" id="A0ABD0KSN2"/>
<dbReference type="Gene3D" id="3.10.100.10">
    <property type="entry name" value="Mannose-Binding Protein A, subunit A"/>
    <property type="match status" value="1"/>
</dbReference>
<protein>
    <recommendedName>
        <fullName evidence="2">C-type lectin domain-containing protein</fullName>
    </recommendedName>
</protein>
<dbReference type="PANTHER" id="PTHR22801:SF63">
    <property type="entry name" value="C-TYPE LECTIN DOMAIN-CONTAINING PROTEIN"/>
    <property type="match status" value="1"/>
</dbReference>
<dbReference type="SUPFAM" id="SSF56436">
    <property type="entry name" value="C-type lectin-like"/>
    <property type="match status" value="1"/>
</dbReference>
<name>A0ABD0KSN2_9CAEN</name>
<feature type="domain" description="C-type lectin" evidence="2">
    <location>
        <begin position="135"/>
        <end position="250"/>
    </location>
</feature>
<dbReference type="CDD" id="cd00037">
    <property type="entry name" value="CLECT"/>
    <property type="match status" value="1"/>
</dbReference>